<gene>
    <name evidence="6" type="ORF">SAMN05444581_102219</name>
</gene>
<keyword evidence="7" id="KW-1185">Reference proteome</keyword>
<comment type="similarity">
    <text evidence="1">Belongs to the LysR transcriptional regulatory family.</text>
</comment>
<evidence type="ECO:0000313" key="6">
    <source>
        <dbReference type="EMBL" id="SFK12142.1"/>
    </source>
</evidence>
<keyword evidence="3 6" id="KW-0238">DNA-binding</keyword>
<dbReference type="CDD" id="cd05466">
    <property type="entry name" value="PBP2_LTTR_substrate"/>
    <property type="match status" value="1"/>
</dbReference>
<dbReference type="RefSeq" id="WP_091678291.1">
    <property type="nucleotide sequence ID" value="NZ_FOSN01000002.1"/>
</dbReference>
<dbReference type="PRINTS" id="PR00039">
    <property type="entry name" value="HTHLYSR"/>
</dbReference>
<dbReference type="OrthoDB" id="9775392at2"/>
<dbReference type="PROSITE" id="PS50931">
    <property type="entry name" value="HTH_LYSR"/>
    <property type="match status" value="1"/>
</dbReference>
<dbReference type="PANTHER" id="PTHR30419">
    <property type="entry name" value="HTH-TYPE TRANSCRIPTIONAL REGULATOR YBHD"/>
    <property type="match status" value="1"/>
</dbReference>
<reference evidence="6 7" key="1">
    <citation type="submission" date="2016-10" db="EMBL/GenBank/DDBJ databases">
        <authorList>
            <person name="de Groot N.N."/>
        </authorList>
    </citation>
    <scope>NUCLEOTIDE SEQUENCE [LARGE SCALE GENOMIC DNA]</scope>
    <source>
        <strain evidence="6 7">NE2</strain>
    </source>
</reference>
<dbReference type="InterPro" id="IPR050950">
    <property type="entry name" value="HTH-type_LysR_regulators"/>
</dbReference>
<evidence type="ECO:0000256" key="2">
    <source>
        <dbReference type="ARBA" id="ARBA00023015"/>
    </source>
</evidence>
<keyword evidence="2" id="KW-0805">Transcription regulation</keyword>
<evidence type="ECO:0000256" key="3">
    <source>
        <dbReference type="ARBA" id="ARBA00023125"/>
    </source>
</evidence>
<evidence type="ECO:0000259" key="5">
    <source>
        <dbReference type="PROSITE" id="PS50931"/>
    </source>
</evidence>
<dbReference type="Gene3D" id="3.40.190.290">
    <property type="match status" value="1"/>
</dbReference>
<evidence type="ECO:0000256" key="4">
    <source>
        <dbReference type="ARBA" id="ARBA00023163"/>
    </source>
</evidence>
<keyword evidence="4" id="KW-0804">Transcription</keyword>
<feature type="domain" description="HTH lysR-type" evidence="5">
    <location>
        <begin position="1"/>
        <end position="57"/>
    </location>
</feature>
<organism evidence="6 7">
    <name type="scientific">Methylocapsa palsarum</name>
    <dbReference type="NCBI Taxonomy" id="1612308"/>
    <lineage>
        <taxon>Bacteria</taxon>
        <taxon>Pseudomonadati</taxon>
        <taxon>Pseudomonadota</taxon>
        <taxon>Alphaproteobacteria</taxon>
        <taxon>Hyphomicrobiales</taxon>
        <taxon>Beijerinckiaceae</taxon>
        <taxon>Methylocapsa</taxon>
    </lineage>
</organism>
<evidence type="ECO:0000313" key="7">
    <source>
        <dbReference type="Proteomes" id="UP000198755"/>
    </source>
</evidence>
<dbReference type="SUPFAM" id="SSF46785">
    <property type="entry name" value="Winged helix' DNA-binding domain"/>
    <property type="match status" value="1"/>
</dbReference>
<dbReference type="GO" id="GO:0005829">
    <property type="term" value="C:cytosol"/>
    <property type="evidence" value="ECO:0007669"/>
    <property type="project" value="TreeGrafter"/>
</dbReference>
<dbReference type="Pfam" id="PF03466">
    <property type="entry name" value="LysR_substrate"/>
    <property type="match status" value="1"/>
</dbReference>
<dbReference type="STRING" id="1612308.SAMN05444581_102219"/>
<dbReference type="InterPro" id="IPR036390">
    <property type="entry name" value="WH_DNA-bd_sf"/>
</dbReference>
<dbReference type="FunFam" id="1.10.10.10:FF:000001">
    <property type="entry name" value="LysR family transcriptional regulator"/>
    <property type="match status" value="1"/>
</dbReference>
<protein>
    <submittedName>
        <fullName evidence="6">DNA-binding transcriptional regulator, LysR family</fullName>
    </submittedName>
</protein>
<dbReference type="GO" id="GO:0003677">
    <property type="term" value="F:DNA binding"/>
    <property type="evidence" value="ECO:0007669"/>
    <property type="project" value="UniProtKB-KW"/>
</dbReference>
<dbReference type="InterPro" id="IPR005119">
    <property type="entry name" value="LysR_subst-bd"/>
</dbReference>
<sequence>MIDKLEFLMAVARERSFSRAAESCGVTQPTLSSGIKHLEDVLGVMLVNRSSRFHGLTAEGERVLEWARRIVSDARSMRQDVQSAKTSLTGELRLAGIPTALGMTPQLTIPFRAKHPGVRFTILSRTSRQILTMLEELQIDAGLTYLDNEPLGNARTVPLYHEQYRLLTSPECPLGDRASVTWAEAATIPLCLLTLDMQNRRIIDRLLAKHGPPPPQPMLESDSMVVLVAHVKTGQWASIMPAAFANVLGVPEPLRSIPILEPQEVHKIGLVLPSREPMSPLVRALLAEANKLALPV</sequence>
<accession>A0A1I3WXH6</accession>
<dbReference type="AlphaFoldDB" id="A0A1I3WXH6"/>
<dbReference type="InterPro" id="IPR036388">
    <property type="entry name" value="WH-like_DNA-bd_sf"/>
</dbReference>
<dbReference type="InterPro" id="IPR000847">
    <property type="entry name" value="LysR_HTH_N"/>
</dbReference>
<dbReference type="SUPFAM" id="SSF53850">
    <property type="entry name" value="Periplasmic binding protein-like II"/>
    <property type="match status" value="1"/>
</dbReference>
<dbReference type="Gene3D" id="1.10.10.10">
    <property type="entry name" value="Winged helix-like DNA-binding domain superfamily/Winged helix DNA-binding domain"/>
    <property type="match status" value="1"/>
</dbReference>
<dbReference type="Proteomes" id="UP000198755">
    <property type="component" value="Unassembled WGS sequence"/>
</dbReference>
<dbReference type="Pfam" id="PF00126">
    <property type="entry name" value="HTH_1"/>
    <property type="match status" value="1"/>
</dbReference>
<evidence type="ECO:0000256" key="1">
    <source>
        <dbReference type="ARBA" id="ARBA00009437"/>
    </source>
</evidence>
<dbReference type="GO" id="GO:0003700">
    <property type="term" value="F:DNA-binding transcription factor activity"/>
    <property type="evidence" value="ECO:0007669"/>
    <property type="project" value="InterPro"/>
</dbReference>
<dbReference type="EMBL" id="FOSN01000002">
    <property type="protein sequence ID" value="SFK12142.1"/>
    <property type="molecule type" value="Genomic_DNA"/>
</dbReference>
<name>A0A1I3WXH6_9HYPH</name>
<proteinExistence type="inferred from homology"/>
<dbReference type="PANTHER" id="PTHR30419:SF31">
    <property type="entry name" value="BLR3139 PROTEIN"/>
    <property type="match status" value="1"/>
</dbReference>